<dbReference type="Pfam" id="PF12833">
    <property type="entry name" value="HTH_18"/>
    <property type="match status" value="1"/>
</dbReference>
<comment type="caution">
    <text evidence="5">The sequence shown here is derived from an EMBL/GenBank/DDBJ whole genome shotgun (WGS) entry which is preliminary data.</text>
</comment>
<gene>
    <name evidence="5" type="ORF">ACFYU5_23940</name>
</gene>
<reference evidence="5 6" key="1">
    <citation type="submission" date="2024-10" db="EMBL/GenBank/DDBJ databases">
        <title>The Natural Products Discovery Center: Release of the First 8490 Sequenced Strains for Exploring Actinobacteria Biosynthetic Diversity.</title>
        <authorList>
            <person name="Kalkreuter E."/>
            <person name="Kautsar S.A."/>
            <person name="Yang D."/>
            <person name="Bader C.D."/>
            <person name="Teijaro C.N."/>
            <person name="Fluegel L."/>
            <person name="Davis C.M."/>
            <person name="Simpson J.R."/>
            <person name="Lauterbach L."/>
            <person name="Steele A.D."/>
            <person name="Gui C."/>
            <person name="Meng S."/>
            <person name="Li G."/>
            <person name="Viehrig K."/>
            <person name="Ye F."/>
            <person name="Su P."/>
            <person name="Kiefer A.F."/>
            <person name="Nichols A."/>
            <person name="Cepeda A.J."/>
            <person name="Yan W."/>
            <person name="Fan B."/>
            <person name="Jiang Y."/>
            <person name="Adhikari A."/>
            <person name="Zheng C.-J."/>
            <person name="Schuster L."/>
            <person name="Cowan T.M."/>
            <person name="Smanski M.J."/>
            <person name="Chevrette M.G."/>
            <person name="De Carvalho L.P.S."/>
            <person name="Shen B."/>
        </authorList>
    </citation>
    <scope>NUCLEOTIDE SEQUENCE [LARGE SCALE GENOMIC DNA]</scope>
    <source>
        <strain evidence="5 6">NPDC004119</strain>
    </source>
</reference>
<evidence type="ECO:0000256" key="2">
    <source>
        <dbReference type="ARBA" id="ARBA00023125"/>
    </source>
</evidence>
<organism evidence="5 6">
    <name type="scientific">Nocardia aobensis</name>
    <dbReference type="NCBI Taxonomy" id="257277"/>
    <lineage>
        <taxon>Bacteria</taxon>
        <taxon>Bacillati</taxon>
        <taxon>Actinomycetota</taxon>
        <taxon>Actinomycetes</taxon>
        <taxon>Mycobacteriales</taxon>
        <taxon>Nocardiaceae</taxon>
        <taxon>Nocardia</taxon>
    </lineage>
</organism>
<dbReference type="SMART" id="SM00342">
    <property type="entry name" value="HTH_ARAC"/>
    <property type="match status" value="1"/>
</dbReference>
<accession>A0ABW6P8J9</accession>
<dbReference type="RefSeq" id="WP_387397908.1">
    <property type="nucleotide sequence ID" value="NZ_JBIAMT010000004.1"/>
</dbReference>
<keyword evidence="2" id="KW-0238">DNA-binding</keyword>
<evidence type="ECO:0000313" key="5">
    <source>
        <dbReference type="EMBL" id="MFF0499471.1"/>
    </source>
</evidence>
<keyword evidence="6" id="KW-1185">Reference proteome</keyword>
<feature type="domain" description="HTH araC/xylS-type" evidence="4">
    <location>
        <begin position="170"/>
        <end position="256"/>
    </location>
</feature>
<evidence type="ECO:0000256" key="3">
    <source>
        <dbReference type="ARBA" id="ARBA00023163"/>
    </source>
</evidence>
<dbReference type="EMBL" id="JBIAMT010000004">
    <property type="protein sequence ID" value="MFF0499471.1"/>
    <property type="molecule type" value="Genomic_DNA"/>
</dbReference>
<dbReference type="InterPro" id="IPR050204">
    <property type="entry name" value="AraC_XylS_family_regulators"/>
</dbReference>
<evidence type="ECO:0000259" key="4">
    <source>
        <dbReference type="PROSITE" id="PS01124"/>
    </source>
</evidence>
<dbReference type="InterPro" id="IPR018060">
    <property type="entry name" value="HTH_AraC"/>
</dbReference>
<sequence length="283" mass="30428">MEDRAGGWEIVRPRHTANGLAMLGYRDRADAGLELRVAVIPAVTVAVDFGGGGLVVETTADSRASGGMVAGFSGGLTAIRAERAACVEVRMSPLRAYSVLGVGPGELGAAVGLDEVWGASAERLRARLAEAGDWEERFALTRGFLAQRFRSDRTPDPEVRAGWNRIVATRGRVRVAELAESCGWSRKRLWTRFESQIGLTPKRAAMLVRFRHAVEGLVAGRPAADVAASCGYSDQAHMSREIASFAGRTPGALARETHTPIGQHRYRAWGTFFQDPAGVAGRK</sequence>
<dbReference type="SUPFAM" id="SSF46689">
    <property type="entry name" value="Homeodomain-like"/>
    <property type="match status" value="1"/>
</dbReference>
<dbReference type="Gene3D" id="1.10.10.60">
    <property type="entry name" value="Homeodomain-like"/>
    <property type="match status" value="1"/>
</dbReference>
<evidence type="ECO:0000313" key="6">
    <source>
        <dbReference type="Proteomes" id="UP001601442"/>
    </source>
</evidence>
<name>A0ABW6P8J9_9NOCA</name>
<dbReference type="Proteomes" id="UP001601442">
    <property type="component" value="Unassembled WGS sequence"/>
</dbReference>
<keyword evidence="3" id="KW-0804">Transcription</keyword>
<proteinExistence type="predicted"/>
<dbReference type="PANTHER" id="PTHR46796">
    <property type="entry name" value="HTH-TYPE TRANSCRIPTIONAL ACTIVATOR RHAS-RELATED"/>
    <property type="match status" value="1"/>
</dbReference>
<evidence type="ECO:0000256" key="1">
    <source>
        <dbReference type="ARBA" id="ARBA00023015"/>
    </source>
</evidence>
<dbReference type="InterPro" id="IPR009057">
    <property type="entry name" value="Homeodomain-like_sf"/>
</dbReference>
<dbReference type="PROSITE" id="PS01124">
    <property type="entry name" value="HTH_ARAC_FAMILY_2"/>
    <property type="match status" value="1"/>
</dbReference>
<keyword evidence="1" id="KW-0805">Transcription regulation</keyword>
<dbReference type="PANTHER" id="PTHR46796:SF15">
    <property type="entry name" value="BLL1074 PROTEIN"/>
    <property type="match status" value="1"/>
</dbReference>
<protein>
    <submittedName>
        <fullName evidence="5">Helix-turn-helix domain-containing protein</fullName>
    </submittedName>
</protein>